<dbReference type="EMBL" id="BAABZQ010000001">
    <property type="protein sequence ID" value="GAA6497673.1"/>
    <property type="molecule type" value="Genomic_DNA"/>
</dbReference>
<proteinExistence type="predicted"/>
<name>A0ABQ0BMB2_9FIRM</name>
<evidence type="ECO:0000313" key="3">
    <source>
        <dbReference type="Proteomes" id="UP001600941"/>
    </source>
</evidence>
<dbReference type="PROSITE" id="PS51257">
    <property type="entry name" value="PROKAR_LIPOPROTEIN"/>
    <property type="match status" value="1"/>
</dbReference>
<gene>
    <name evidence="2" type="ORF">K340107D12_04890</name>
</gene>
<sequence length="749" mass="82884">MKWRKILAAGMGLVMAAGLISGCGGQTKEADNNKKDSQEKAMGRYVEEDLKPPIQDGETPVGAYEKDGTLWLYTSSGNAETGMKYYFYQYQDGKWSEAQEETGLTSAEMYVNHIEYGQDGNLYAMGTPTNTSEDVPYGWHVLKNNSDGDTWEDITPENLLKADESGYTAMLVDIDALADGSLCVGNGSSGQAEIYKDGEKVFSADMEPMMSNYQNTICASQNRLAVTAKDGKSVDFYDTEDYSAVGNVPLEEKGESYNIAAGSDGTWYSLTEKGLIRFQETGDLIETLLDGSYGKMGASEVGVSSFFCGEEDDFYALYNEYDKGRLYMAHYTYNKEMPVSAENTLTVYSLKENKTVEQAISLFQTQNPDIRVDYSYAVGQYEKPNSDDIRSLNTELLNGEGADVLILDRLPVDSYIEKGVLMDISGLRDELVKDSGMLENIGKALDRDGKVYGIPARVGLPIMAAKDDSGKALESLESLTSYLNENPDAQVLGDSIHTPAAESLLSIMYQDLVKEDGGIDEEKMTQFLDDCLKIFENMDTKMLEEAYGYDPEENEDKNVYFSAGYFSALKDGRVSLYELQGYSSMMYPAYSIKKAGIEPQTIHNCYVPYTIAGINASSKQQEAAELFIKALLADDVQGSETMDGYPVTESAFKNMLAYADTEAAQQDVVSSSFKDPKTGEEVMEEYGNADSQTLQIYLDLIRTLDNPFIPNRTLYDTVMEEVEKCYEGTETSAEAAKAIVQKMDTYLSE</sequence>
<accession>A0ABQ0BMB2</accession>
<dbReference type="InterPro" id="IPR050490">
    <property type="entry name" value="Bact_solute-bd_prot1"/>
</dbReference>
<organism evidence="2 3">
    <name type="scientific">Blautia parvula</name>
    <dbReference type="NCBI Taxonomy" id="2877527"/>
    <lineage>
        <taxon>Bacteria</taxon>
        <taxon>Bacillati</taxon>
        <taxon>Bacillota</taxon>
        <taxon>Clostridia</taxon>
        <taxon>Lachnospirales</taxon>
        <taxon>Lachnospiraceae</taxon>
        <taxon>Blautia</taxon>
    </lineage>
</organism>
<dbReference type="Proteomes" id="UP001600941">
    <property type="component" value="Unassembled WGS sequence"/>
</dbReference>
<feature type="chain" id="PRO_5045549764" description="Extracellular solute-binding protein" evidence="1">
    <location>
        <begin position="17"/>
        <end position="749"/>
    </location>
</feature>
<dbReference type="Gene3D" id="3.40.190.10">
    <property type="entry name" value="Periplasmic binding protein-like II"/>
    <property type="match status" value="1"/>
</dbReference>
<keyword evidence="3" id="KW-1185">Reference proteome</keyword>
<protein>
    <recommendedName>
        <fullName evidence="4">Extracellular solute-binding protein</fullName>
    </recommendedName>
</protein>
<evidence type="ECO:0000313" key="2">
    <source>
        <dbReference type="EMBL" id="GAA6497673.1"/>
    </source>
</evidence>
<dbReference type="SUPFAM" id="SSF53850">
    <property type="entry name" value="Periplasmic binding protein-like II"/>
    <property type="match status" value="1"/>
</dbReference>
<feature type="signal peptide" evidence="1">
    <location>
        <begin position="1"/>
        <end position="16"/>
    </location>
</feature>
<dbReference type="PANTHER" id="PTHR43649">
    <property type="entry name" value="ARABINOSE-BINDING PROTEIN-RELATED"/>
    <property type="match status" value="1"/>
</dbReference>
<keyword evidence="1" id="KW-0732">Signal</keyword>
<reference evidence="2 3" key="1">
    <citation type="submission" date="2024-04" db="EMBL/GenBank/DDBJ databases">
        <title>Defined microbial consortia suppress multidrug-resistant proinflammatory Enterobacteriaceae via ecological control.</title>
        <authorList>
            <person name="Furuichi M."/>
            <person name="Kawaguchi T."/>
            <person name="Pust M."/>
            <person name="Yasuma K."/>
            <person name="Plichta D."/>
            <person name="Hasegawa N."/>
            <person name="Ohya T."/>
            <person name="Bhattarai S."/>
            <person name="Sasajima S."/>
            <person name="Aoto Y."/>
            <person name="Tuganbaev T."/>
            <person name="Yaginuma M."/>
            <person name="Ueda M."/>
            <person name="Okahashi N."/>
            <person name="Amafuji K."/>
            <person name="Kiridooshi Y."/>
            <person name="Sugita K."/>
            <person name="Strazar M."/>
            <person name="Skelly A."/>
            <person name="Suda W."/>
            <person name="Hattori M."/>
            <person name="Nakamoto N."/>
            <person name="Caballero S."/>
            <person name="Norman J."/>
            <person name="Olle B."/>
            <person name="Tanoue T."/>
            <person name="Arita M."/>
            <person name="Bucci V."/>
            <person name="Atarashi K."/>
            <person name="Xavier R."/>
            <person name="Honda K."/>
        </authorList>
    </citation>
    <scope>NUCLEOTIDE SEQUENCE [LARGE SCALE GENOMIC DNA]</scope>
    <source>
        <strain evidence="3">k34-0107-D12</strain>
    </source>
</reference>
<comment type="caution">
    <text evidence="2">The sequence shown here is derived from an EMBL/GenBank/DDBJ whole genome shotgun (WGS) entry which is preliminary data.</text>
</comment>
<dbReference type="SUPFAM" id="SSF69322">
    <property type="entry name" value="Tricorn protease domain 2"/>
    <property type="match status" value="1"/>
</dbReference>
<evidence type="ECO:0000256" key="1">
    <source>
        <dbReference type="SAM" id="SignalP"/>
    </source>
</evidence>
<evidence type="ECO:0008006" key="4">
    <source>
        <dbReference type="Google" id="ProtNLM"/>
    </source>
</evidence>
<dbReference type="RefSeq" id="WP_227209723.1">
    <property type="nucleotide sequence ID" value="NZ_BAABZQ010000001.1"/>
</dbReference>